<evidence type="ECO:0000313" key="3">
    <source>
        <dbReference type="Proteomes" id="UP000709466"/>
    </source>
</evidence>
<dbReference type="Proteomes" id="UP000709466">
    <property type="component" value="Unassembled WGS sequence"/>
</dbReference>
<feature type="signal peptide" evidence="1">
    <location>
        <begin position="1"/>
        <end position="21"/>
    </location>
</feature>
<name>A0ABX0VT75_9RHOB</name>
<evidence type="ECO:0000313" key="2">
    <source>
        <dbReference type="EMBL" id="NIY71181.1"/>
    </source>
</evidence>
<keyword evidence="3" id="KW-1185">Reference proteome</keyword>
<reference evidence="2 3" key="1">
    <citation type="submission" date="2020-03" db="EMBL/GenBank/DDBJ databases">
        <title>Bacterial isolates of synthetic phycosphere.</title>
        <authorList>
            <person name="Fu H."/>
            <person name="Moran M.A."/>
        </authorList>
    </citation>
    <scope>NUCLEOTIDE SEQUENCE [LARGE SCALE GENOMIC DNA]</scope>
    <source>
        <strain evidence="2 3">HF1</strain>
    </source>
</reference>
<evidence type="ECO:0000256" key="1">
    <source>
        <dbReference type="SAM" id="SignalP"/>
    </source>
</evidence>
<proteinExistence type="predicted"/>
<dbReference type="EMBL" id="JAATOP010000001">
    <property type="protein sequence ID" value="NIY71181.1"/>
    <property type="molecule type" value="Genomic_DNA"/>
</dbReference>
<dbReference type="RefSeq" id="WP_167636062.1">
    <property type="nucleotide sequence ID" value="NZ_JAATOP010000001.1"/>
</dbReference>
<organism evidence="2 3">
    <name type="scientific">Marivivens donghaensis</name>
    <dbReference type="NCBI Taxonomy" id="1699413"/>
    <lineage>
        <taxon>Bacteria</taxon>
        <taxon>Pseudomonadati</taxon>
        <taxon>Pseudomonadota</taxon>
        <taxon>Alphaproteobacteria</taxon>
        <taxon>Rhodobacterales</taxon>
        <taxon>Paracoccaceae</taxon>
        <taxon>Marivivens group</taxon>
        <taxon>Marivivens</taxon>
    </lineage>
</organism>
<feature type="chain" id="PRO_5045106644" description="Secreted protein" evidence="1">
    <location>
        <begin position="22"/>
        <end position="115"/>
    </location>
</feature>
<keyword evidence="1" id="KW-0732">Signal</keyword>
<accession>A0ABX0VT75</accession>
<protein>
    <recommendedName>
        <fullName evidence="4">Secreted protein</fullName>
    </recommendedName>
</protein>
<gene>
    <name evidence="2" type="ORF">HCZ30_01895</name>
</gene>
<comment type="caution">
    <text evidence="2">The sequence shown here is derived from an EMBL/GenBank/DDBJ whole genome shotgun (WGS) entry which is preliminary data.</text>
</comment>
<evidence type="ECO:0008006" key="4">
    <source>
        <dbReference type="Google" id="ProtNLM"/>
    </source>
</evidence>
<sequence>MKKFTLAAAAAATMIASSAFALSSADAYFDETDNVVLGSEITLETVMAPADGVISIYDYSGNEQGALLGTDLIDGGLTSNVVVDIDDYATTDQILVTLTVDGEVVASKTMYTTDM</sequence>